<gene>
    <name evidence="3" type="ORF">Phou_065370</name>
</gene>
<keyword evidence="4" id="KW-1185">Reference proteome</keyword>
<dbReference type="PANTHER" id="PTHR35176">
    <property type="entry name" value="HEME OXYGENASE HI_0854-RELATED"/>
    <property type="match status" value="1"/>
</dbReference>
<sequence>MSIRLTPDEAWAFVEGAHTGILTTLRRDGFPVALPVWFVVLERTVCFTTPPGGKKVARARRDPRASFLVESGRAWTELAAVHLSGRLSVVTDERTVALVGGLFDAKYAAHRLPDERMPAAARAVYRDRVTLRLVPDERILSWDNSRIRLPAAPA</sequence>
<accession>A0A6V8KKR7</accession>
<dbReference type="PANTHER" id="PTHR35176:SF6">
    <property type="entry name" value="HEME OXYGENASE HI_0854-RELATED"/>
    <property type="match status" value="1"/>
</dbReference>
<dbReference type="EMBL" id="BLPF01000002">
    <property type="protein sequence ID" value="GFJ82357.1"/>
    <property type="molecule type" value="Genomic_DNA"/>
</dbReference>
<dbReference type="GO" id="GO:0070967">
    <property type="term" value="F:coenzyme F420 binding"/>
    <property type="evidence" value="ECO:0007669"/>
    <property type="project" value="TreeGrafter"/>
</dbReference>
<evidence type="ECO:0000256" key="1">
    <source>
        <dbReference type="ARBA" id="ARBA00023002"/>
    </source>
</evidence>
<feature type="domain" description="Pyridoxamine 5'-phosphate oxidase N-terminal" evidence="2">
    <location>
        <begin position="7"/>
        <end position="127"/>
    </location>
</feature>
<dbReference type="RefSeq" id="WP_173062756.1">
    <property type="nucleotide sequence ID" value="NZ_BAABGO010000054.1"/>
</dbReference>
<protein>
    <recommendedName>
        <fullName evidence="2">Pyridoxamine 5'-phosphate oxidase N-terminal domain-containing protein</fullName>
    </recommendedName>
</protein>
<dbReference type="InterPro" id="IPR012349">
    <property type="entry name" value="Split_barrel_FMN-bd"/>
</dbReference>
<reference evidence="3 4" key="1">
    <citation type="submission" date="2020-03" db="EMBL/GenBank/DDBJ databases">
        <title>Whole genome shotgun sequence of Phytohabitans houttuyneae NBRC 108639.</title>
        <authorList>
            <person name="Komaki H."/>
            <person name="Tamura T."/>
        </authorList>
    </citation>
    <scope>NUCLEOTIDE SEQUENCE [LARGE SCALE GENOMIC DNA]</scope>
    <source>
        <strain evidence="3 4">NBRC 108639</strain>
    </source>
</reference>
<organism evidence="3 4">
    <name type="scientific">Phytohabitans houttuyneae</name>
    <dbReference type="NCBI Taxonomy" id="1076126"/>
    <lineage>
        <taxon>Bacteria</taxon>
        <taxon>Bacillati</taxon>
        <taxon>Actinomycetota</taxon>
        <taxon>Actinomycetes</taxon>
        <taxon>Micromonosporales</taxon>
        <taxon>Micromonosporaceae</taxon>
    </lineage>
</organism>
<evidence type="ECO:0000313" key="4">
    <source>
        <dbReference type="Proteomes" id="UP000482800"/>
    </source>
</evidence>
<proteinExistence type="predicted"/>
<evidence type="ECO:0000313" key="3">
    <source>
        <dbReference type="EMBL" id="GFJ82357.1"/>
    </source>
</evidence>
<dbReference type="Pfam" id="PF01243">
    <property type="entry name" value="PNPOx_N"/>
    <property type="match status" value="1"/>
</dbReference>
<dbReference type="InterPro" id="IPR011576">
    <property type="entry name" value="Pyridox_Oxase_N"/>
</dbReference>
<dbReference type="GO" id="GO:0005829">
    <property type="term" value="C:cytosol"/>
    <property type="evidence" value="ECO:0007669"/>
    <property type="project" value="TreeGrafter"/>
</dbReference>
<dbReference type="GO" id="GO:0016627">
    <property type="term" value="F:oxidoreductase activity, acting on the CH-CH group of donors"/>
    <property type="evidence" value="ECO:0007669"/>
    <property type="project" value="TreeGrafter"/>
</dbReference>
<dbReference type="SUPFAM" id="SSF50475">
    <property type="entry name" value="FMN-binding split barrel"/>
    <property type="match status" value="1"/>
</dbReference>
<dbReference type="InterPro" id="IPR052019">
    <property type="entry name" value="F420H2_bilvrd_red/Heme_oxyg"/>
</dbReference>
<evidence type="ECO:0000259" key="2">
    <source>
        <dbReference type="Pfam" id="PF01243"/>
    </source>
</evidence>
<reference evidence="3 4" key="2">
    <citation type="submission" date="2020-03" db="EMBL/GenBank/DDBJ databases">
        <authorList>
            <person name="Ichikawa N."/>
            <person name="Kimura A."/>
            <person name="Kitahashi Y."/>
            <person name="Uohara A."/>
        </authorList>
    </citation>
    <scope>NUCLEOTIDE SEQUENCE [LARGE SCALE GENOMIC DNA]</scope>
    <source>
        <strain evidence="3 4">NBRC 108639</strain>
    </source>
</reference>
<dbReference type="AlphaFoldDB" id="A0A6V8KKR7"/>
<dbReference type="Gene3D" id="2.30.110.10">
    <property type="entry name" value="Electron Transport, Fmn-binding Protein, Chain A"/>
    <property type="match status" value="1"/>
</dbReference>
<comment type="caution">
    <text evidence="3">The sequence shown here is derived from an EMBL/GenBank/DDBJ whole genome shotgun (WGS) entry which is preliminary data.</text>
</comment>
<dbReference type="Proteomes" id="UP000482800">
    <property type="component" value="Unassembled WGS sequence"/>
</dbReference>
<keyword evidence="1" id="KW-0560">Oxidoreductase</keyword>
<name>A0A6V8KKR7_9ACTN</name>